<feature type="chain" id="PRO_5020740275" description="GS catalytic domain-containing protein" evidence="2">
    <location>
        <begin position="19"/>
        <end position="110"/>
    </location>
</feature>
<comment type="similarity">
    <text evidence="1">Belongs to the glutamine synthetase family.</text>
</comment>
<dbReference type="Gene3D" id="3.30.590.10">
    <property type="entry name" value="Glutamine synthetase/guanido kinase, catalytic domain"/>
    <property type="match status" value="1"/>
</dbReference>
<protein>
    <recommendedName>
        <fullName evidence="3">GS catalytic domain-containing protein</fullName>
    </recommendedName>
</protein>
<dbReference type="Proteomes" id="UP000308092">
    <property type="component" value="Unassembled WGS sequence"/>
</dbReference>
<evidence type="ECO:0000259" key="3">
    <source>
        <dbReference type="Pfam" id="PF00120"/>
    </source>
</evidence>
<keyword evidence="5" id="KW-1185">Reference proteome</keyword>
<organism evidence="4 5">
    <name type="scientific">Aspergillus tanneri</name>
    <dbReference type="NCBI Taxonomy" id="1220188"/>
    <lineage>
        <taxon>Eukaryota</taxon>
        <taxon>Fungi</taxon>
        <taxon>Dikarya</taxon>
        <taxon>Ascomycota</taxon>
        <taxon>Pezizomycotina</taxon>
        <taxon>Eurotiomycetes</taxon>
        <taxon>Eurotiomycetidae</taxon>
        <taxon>Eurotiales</taxon>
        <taxon>Aspergillaceae</taxon>
        <taxon>Aspergillus</taxon>
        <taxon>Aspergillus subgen. Circumdati</taxon>
    </lineage>
</organism>
<accession>A0A4S3J8N8</accession>
<reference evidence="4 5" key="1">
    <citation type="submission" date="2019-03" db="EMBL/GenBank/DDBJ databases">
        <title>The genome sequence of a newly discovered highly antifungal drug resistant Aspergillus species, Aspergillus tanneri NIH 1004.</title>
        <authorList>
            <person name="Mounaud S."/>
            <person name="Singh I."/>
            <person name="Joardar V."/>
            <person name="Pakala S."/>
            <person name="Pakala S."/>
            <person name="Venepally P."/>
            <person name="Hoover J."/>
            <person name="Nierman W."/>
            <person name="Chung J."/>
            <person name="Losada L."/>
        </authorList>
    </citation>
    <scope>NUCLEOTIDE SEQUENCE [LARGE SCALE GENOMIC DNA]</scope>
    <source>
        <strain evidence="4 5">NIH1004</strain>
    </source>
</reference>
<name>A0A4S3J8N8_9EURO</name>
<dbReference type="InterPro" id="IPR008146">
    <property type="entry name" value="Gln_synth_cat_dom"/>
</dbReference>
<comment type="caution">
    <text evidence="4">The sequence shown here is derived from an EMBL/GenBank/DDBJ whole genome shotgun (WGS) entry which is preliminary data.</text>
</comment>
<dbReference type="InterPro" id="IPR014746">
    <property type="entry name" value="Gln_synth/guanido_kin_cat_dom"/>
</dbReference>
<evidence type="ECO:0000313" key="4">
    <source>
        <dbReference type="EMBL" id="THC91252.1"/>
    </source>
</evidence>
<evidence type="ECO:0000256" key="1">
    <source>
        <dbReference type="RuleBase" id="RU000384"/>
    </source>
</evidence>
<sequence length="110" mass="12122">MYLAVALVLAAGFLGIENQETLRWKDKSSKDLSDSMKFSQPPQEALPRSLDQALDILDANSIQNFRQSAGSVRRSFEQARLGLQQYTCTKGNISHATLDGSKSSIELFAV</sequence>
<evidence type="ECO:0000256" key="2">
    <source>
        <dbReference type="SAM" id="SignalP"/>
    </source>
</evidence>
<evidence type="ECO:0000313" key="5">
    <source>
        <dbReference type="Proteomes" id="UP000308092"/>
    </source>
</evidence>
<gene>
    <name evidence="4" type="ORF">EYZ11_009291</name>
</gene>
<proteinExistence type="inferred from homology"/>
<feature type="domain" description="GS catalytic" evidence="3">
    <location>
        <begin position="2"/>
        <end position="61"/>
    </location>
</feature>
<feature type="signal peptide" evidence="2">
    <location>
        <begin position="1"/>
        <end position="18"/>
    </location>
</feature>
<dbReference type="VEuPathDB" id="FungiDB:EYZ11_009291"/>
<dbReference type="SUPFAM" id="SSF55931">
    <property type="entry name" value="Glutamine synthetase/guanido kinase"/>
    <property type="match status" value="1"/>
</dbReference>
<keyword evidence="2" id="KW-0732">Signal</keyword>
<dbReference type="Pfam" id="PF00120">
    <property type="entry name" value="Gln-synt_C"/>
    <property type="match status" value="1"/>
</dbReference>
<dbReference type="EMBL" id="SOSA01000433">
    <property type="protein sequence ID" value="THC91252.1"/>
    <property type="molecule type" value="Genomic_DNA"/>
</dbReference>
<dbReference type="AlphaFoldDB" id="A0A4S3J8N8"/>
<dbReference type="GO" id="GO:0004356">
    <property type="term" value="F:glutamine synthetase activity"/>
    <property type="evidence" value="ECO:0007669"/>
    <property type="project" value="InterPro"/>
</dbReference>